<evidence type="ECO:0000256" key="3">
    <source>
        <dbReference type="ARBA" id="ARBA00002792"/>
    </source>
</evidence>
<dbReference type="FunFam" id="2.20.28.10:FF:000001">
    <property type="entry name" value="Rubredoxin"/>
    <property type="match status" value="1"/>
</dbReference>
<comment type="pathway">
    <text evidence="5">Hydrocarbon metabolism; alkane degradation.</text>
</comment>
<keyword evidence="11" id="KW-0479">Metal-binding</keyword>
<comment type="function">
    <text evidence="3">Involved in the hydrocarbon hydroxylating system, which transfers electrons from NADH to rubredoxin reductase and then through rubredoxin to alkane 1 monooxygenase.</text>
</comment>
<accession>A0A1V2ZWQ1</accession>
<evidence type="ECO:0000256" key="1">
    <source>
        <dbReference type="ARBA" id="ARBA00001965"/>
    </source>
</evidence>
<dbReference type="PRINTS" id="PR00163">
    <property type="entry name" value="RUBREDOXIN"/>
</dbReference>
<dbReference type="GO" id="GO:0005506">
    <property type="term" value="F:iron ion binding"/>
    <property type="evidence" value="ECO:0007669"/>
    <property type="project" value="InterPro"/>
</dbReference>
<dbReference type="RefSeq" id="WP_077244640.1">
    <property type="nucleotide sequence ID" value="NZ_MUZR01000047.1"/>
</dbReference>
<evidence type="ECO:0000256" key="5">
    <source>
        <dbReference type="ARBA" id="ARBA00004933"/>
    </source>
</evidence>
<dbReference type="PRINTS" id="PR00368">
    <property type="entry name" value="FADPNR"/>
</dbReference>
<evidence type="ECO:0000256" key="4">
    <source>
        <dbReference type="ARBA" id="ARBA00004496"/>
    </source>
</evidence>
<protein>
    <submittedName>
        <fullName evidence="18">Pyridine nucleotide-disulfide oxidoreductase</fullName>
    </submittedName>
</protein>
<dbReference type="InterPro" id="IPR023753">
    <property type="entry name" value="FAD/NAD-binding_dom"/>
</dbReference>
<sequence>MSAEAETEYRRYICRVCGYIYDEAKGDPDSGLPPGTRFEDIPDDWYCPDCNVTKADFDRLQPRAEDPVEAQAAQAWRTPLADDPDAVVVVGGGMAGWAMAEELRARDPERSIRLVTGDRGDYYTKPRISTACARGVDPDDLMEESGVARAARLGVELLPHVRLLDIDRERRRLITPRGGIPYGDLVLATGASPIRLDIPGDGPPPRVVNTLDDYRALRAELQPGARVAIVGAGLVGSELADDLAAGGYSVDLIEMAERPLARLAPPELGDDLAAALAQRGVALYTGTSVACLQALPAAGEGPVASRLKLAGGETLEADVVITALGLRPNIDVAVGAGLDCGRGIRVDATLATSDPAIRALGDCAEYDGVLRPYVGTLRAQAEVIADRLAGGTARYEPDAGTVQVKTTSLPMQVCPPSAADAATGEWVLVGGDADGRRMEFHANGRLAGFALSGALTREAGPMEARLGEAVTQPEVRARMAS</sequence>
<organism evidence="18 19">
    <name type="scientific">Thioalkalivibrio halophilus</name>
    <dbReference type="NCBI Taxonomy" id="252474"/>
    <lineage>
        <taxon>Bacteria</taxon>
        <taxon>Pseudomonadati</taxon>
        <taxon>Pseudomonadota</taxon>
        <taxon>Gammaproteobacteria</taxon>
        <taxon>Chromatiales</taxon>
        <taxon>Ectothiorhodospiraceae</taxon>
        <taxon>Thioalkalivibrio</taxon>
    </lineage>
</organism>
<dbReference type="InterPro" id="IPR036188">
    <property type="entry name" value="FAD/NAD-bd_sf"/>
</dbReference>
<dbReference type="AlphaFoldDB" id="A0A1V2ZWQ1"/>
<dbReference type="InterPro" id="IPR050260">
    <property type="entry name" value="FAD-bd_OxRdtase"/>
</dbReference>
<evidence type="ECO:0000256" key="10">
    <source>
        <dbReference type="ARBA" id="ARBA00022630"/>
    </source>
</evidence>
<evidence type="ECO:0000313" key="18">
    <source>
        <dbReference type="EMBL" id="OOC09515.1"/>
    </source>
</evidence>
<keyword evidence="12" id="KW-0274">FAD</keyword>
<feature type="domain" description="Rubredoxin-like" evidence="17">
    <location>
        <begin position="9"/>
        <end position="60"/>
    </location>
</feature>
<dbReference type="InterPro" id="IPR041364">
    <property type="entry name" value="Rbx-bd"/>
</dbReference>
<dbReference type="PROSITE" id="PS50903">
    <property type="entry name" value="RUBREDOXIN_LIKE"/>
    <property type="match status" value="1"/>
</dbReference>
<evidence type="ECO:0000313" key="19">
    <source>
        <dbReference type="Proteomes" id="UP000189177"/>
    </source>
</evidence>
<dbReference type="Pfam" id="PF07992">
    <property type="entry name" value="Pyr_redox_2"/>
    <property type="match status" value="1"/>
</dbReference>
<evidence type="ECO:0000256" key="2">
    <source>
        <dbReference type="ARBA" id="ARBA00001974"/>
    </source>
</evidence>
<keyword evidence="9" id="KW-0963">Cytoplasm</keyword>
<evidence type="ECO:0000256" key="9">
    <source>
        <dbReference type="ARBA" id="ARBA00022490"/>
    </source>
</evidence>
<dbReference type="Gene3D" id="3.30.390.120">
    <property type="match status" value="1"/>
</dbReference>
<keyword evidence="14" id="KW-0560">Oxidoreductase</keyword>
<keyword evidence="10" id="KW-0285">Flavoprotein</keyword>
<comment type="cofactor">
    <cofactor evidence="1">
        <name>Fe(3+)</name>
        <dbReference type="ChEBI" id="CHEBI:29034"/>
    </cofactor>
</comment>
<keyword evidence="16" id="KW-0520">NAD</keyword>
<name>A0A1V2ZWQ1_9GAMM</name>
<evidence type="ECO:0000256" key="11">
    <source>
        <dbReference type="ARBA" id="ARBA00022723"/>
    </source>
</evidence>
<evidence type="ECO:0000256" key="15">
    <source>
        <dbReference type="ARBA" id="ARBA00023004"/>
    </source>
</evidence>
<dbReference type="OrthoDB" id="9808980at2"/>
<dbReference type="SUPFAM" id="SSF51905">
    <property type="entry name" value="FAD/NAD(P)-binding domain"/>
    <property type="match status" value="2"/>
</dbReference>
<dbReference type="STRING" id="252474.B1A74_10710"/>
<comment type="cofactor">
    <cofactor evidence="2">
        <name>FAD</name>
        <dbReference type="ChEBI" id="CHEBI:57692"/>
    </cofactor>
</comment>
<comment type="similarity">
    <text evidence="7">Belongs to the FAD-dependent oxidoreductase family.</text>
</comment>
<keyword evidence="15" id="KW-0408">Iron</keyword>
<proteinExistence type="inferred from homology"/>
<reference evidence="18 19" key="1">
    <citation type="submission" date="2017-02" db="EMBL/GenBank/DDBJ databases">
        <title>Genomic diversity within the haloalkaliphilic genus Thioalkalivibrio.</title>
        <authorList>
            <person name="Ahn A.-C."/>
            <person name="Meier-Kolthoff J."/>
            <person name="Overmars L."/>
            <person name="Richter M."/>
            <person name="Woyke T."/>
            <person name="Sorokin D.Y."/>
            <person name="Muyzer G."/>
        </authorList>
    </citation>
    <scope>NUCLEOTIDE SEQUENCE [LARGE SCALE GENOMIC DNA]</scope>
    <source>
        <strain evidence="18 19">HL17</strain>
    </source>
</reference>
<dbReference type="Proteomes" id="UP000189177">
    <property type="component" value="Unassembled WGS sequence"/>
</dbReference>
<gene>
    <name evidence="18" type="ORF">B1A74_10710</name>
</gene>
<dbReference type="PANTHER" id="PTHR43429:SF3">
    <property type="entry name" value="NITRITE REDUCTASE [NAD(P)H]"/>
    <property type="match status" value="1"/>
</dbReference>
<evidence type="ECO:0000256" key="6">
    <source>
        <dbReference type="ARBA" id="ARBA00005337"/>
    </source>
</evidence>
<evidence type="ECO:0000256" key="13">
    <source>
        <dbReference type="ARBA" id="ARBA00022982"/>
    </source>
</evidence>
<evidence type="ECO:0000256" key="16">
    <source>
        <dbReference type="ARBA" id="ARBA00023027"/>
    </source>
</evidence>
<dbReference type="GO" id="GO:0005737">
    <property type="term" value="C:cytoplasm"/>
    <property type="evidence" value="ECO:0007669"/>
    <property type="project" value="UniProtKB-SubCell"/>
</dbReference>
<dbReference type="Gene3D" id="2.20.28.10">
    <property type="match status" value="1"/>
</dbReference>
<dbReference type="PRINTS" id="PR00411">
    <property type="entry name" value="PNDRDTASEI"/>
</dbReference>
<keyword evidence="19" id="KW-1185">Reference proteome</keyword>
<dbReference type="GO" id="GO:0016491">
    <property type="term" value="F:oxidoreductase activity"/>
    <property type="evidence" value="ECO:0007669"/>
    <property type="project" value="UniProtKB-KW"/>
</dbReference>
<dbReference type="EMBL" id="MUZR01000047">
    <property type="protein sequence ID" value="OOC09515.1"/>
    <property type="molecule type" value="Genomic_DNA"/>
</dbReference>
<evidence type="ECO:0000256" key="14">
    <source>
        <dbReference type="ARBA" id="ARBA00023002"/>
    </source>
</evidence>
<dbReference type="CDD" id="cd00730">
    <property type="entry name" value="rubredoxin"/>
    <property type="match status" value="1"/>
</dbReference>
<evidence type="ECO:0000256" key="7">
    <source>
        <dbReference type="ARBA" id="ARBA00006442"/>
    </source>
</evidence>
<comment type="similarity">
    <text evidence="6">Belongs to the rubredoxin family.</text>
</comment>
<keyword evidence="13" id="KW-0249">Electron transport</keyword>
<evidence type="ECO:0000259" key="17">
    <source>
        <dbReference type="PROSITE" id="PS50903"/>
    </source>
</evidence>
<dbReference type="Pfam" id="PF18113">
    <property type="entry name" value="Rbx_binding"/>
    <property type="match status" value="1"/>
</dbReference>
<dbReference type="InterPro" id="IPR024934">
    <property type="entry name" value="Rubredoxin-like_dom"/>
</dbReference>
<evidence type="ECO:0000256" key="8">
    <source>
        <dbReference type="ARBA" id="ARBA00022448"/>
    </source>
</evidence>
<dbReference type="SUPFAM" id="SSF57802">
    <property type="entry name" value="Rubredoxin-like"/>
    <property type="match status" value="1"/>
</dbReference>
<evidence type="ECO:0000256" key="12">
    <source>
        <dbReference type="ARBA" id="ARBA00022827"/>
    </source>
</evidence>
<keyword evidence="8" id="KW-0813">Transport</keyword>
<dbReference type="InterPro" id="IPR024935">
    <property type="entry name" value="Rubredoxin_dom"/>
</dbReference>
<comment type="caution">
    <text evidence="18">The sequence shown here is derived from an EMBL/GenBank/DDBJ whole genome shotgun (WGS) entry which is preliminary data.</text>
</comment>
<dbReference type="PANTHER" id="PTHR43429">
    <property type="entry name" value="PYRIDINE NUCLEOTIDE-DISULFIDE OXIDOREDUCTASE DOMAIN-CONTAINING"/>
    <property type="match status" value="1"/>
</dbReference>
<dbReference type="Gene3D" id="3.50.50.60">
    <property type="entry name" value="FAD/NAD(P)-binding domain"/>
    <property type="match status" value="2"/>
</dbReference>
<dbReference type="Pfam" id="PF00301">
    <property type="entry name" value="Rubredoxin"/>
    <property type="match status" value="1"/>
</dbReference>
<comment type="subcellular location">
    <subcellularLocation>
        <location evidence="4">Cytoplasm</location>
    </subcellularLocation>
</comment>